<proteinExistence type="predicted"/>
<accession>A0AAN8IZT5</accession>
<evidence type="ECO:0000256" key="1">
    <source>
        <dbReference type="SAM" id="MobiDB-lite"/>
    </source>
</evidence>
<evidence type="ECO:0000313" key="3">
    <source>
        <dbReference type="Proteomes" id="UP001347796"/>
    </source>
</evidence>
<keyword evidence="3" id="KW-1185">Reference proteome</keyword>
<organism evidence="2 3">
    <name type="scientific">Patella caerulea</name>
    <name type="common">Rayed Mediterranean limpet</name>
    <dbReference type="NCBI Taxonomy" id="87958"/>
    <lineage>
        <taxon>Eukaryota</taxon>
        <taxon>Metazoa</taxon>
        <taxon>Spiralia</taxon>
        <taxon>Lophotrochozoa</taxon>
        <taxon>Mollusca</taxon>
        <taxon>Gastropoda</taxon>
        <taxon>Patellogastropoda</taxon>
        <taxon>Patelloidea</taxon>
        <taxon>Patellidae</taxon>
        <taxon>Patella</taxon>
    </lineage>
</organism>
<dbReference type="Pfam" id="PF15874">
    <property type="entry name" value="Il2rg"/>
    <property type="match status" value="1"/>
</dbReference>
<dbReference type="PANTHER" id="PTHR33887:SF5">
    <property type="entry name" value="PB1 DOMAIN-CONTAINING PROTEIN"/>
    <property type="match status" value="1"/>
</dbReference>
<evidence type="ECO:0000313" key="2">
    <source>
        <dbReference type="EMBL" id="KAK6165813.1"/>
    </source>
</evidence>
<dbReference type="AlphaFoldDB" id="A0AAN8IZT5"/>
<protein>
    <submittedName>
        <fullName evidence="2">Uncharacterized protein</fullName>
    </submittedName>
</protein>
<comment type="caution">
    <text evidence="2">The sequence shown here is derived from an EMBL/GenBank/DDBJ whole genome shotgun (WGS) entry which is preliminary data.</text>
</comment>
<reference evidence="2 3" key="1">
    <citation type="submission" date="2024-01" db="EMBL/GenBank/DDBJ databases">
        <title>The genome of the rayed Mediterranean limpet Patella caerulea (Linnaeus, 1758).</title>
        <authorList>
            <person name="Anh-Thu Weber A."/>
            <person name="Halstead-Nussloch G."/>
        </authorList>
    </citation>
    <scope>NUCLEOTIDE SEQUENCE [LARGE SCALE GENOMIC DNA]</scope>
    <source>
        <strain evidence="2">AATW-2023a</strain>
        <tissue evidence="2">Whole specimen</tissue>
    </source>
</reference>
<dbReference type="PANTHER" id="PTHR33887">
    <property type="entry name" value="PB1 DOMAIN-CONTAINING PROTEIN"/>
    <property type="match status" value="1"/>
</dbReference>
<dbReference type="EMBL" id="JAZGQO010000021">
    <property type="protein sequence ID" value="KAK6165813.1"/>
    <property type="molecule type" value="Genomic_DNA"/>
</dbReference>
<sequence length="160" mass="18529">MYVTVRFGDCRSELFNPNCRIISLLKNIRDRCSCFEAEEVDLSDENGNVKYLRETPYKFASEILTERENLVLLRVDKNESYVSYSPLLMDNDAITEEFLARLAIKDEDDGSIDIKRMKPTKKNSSEKINKSDREKSVNKLRMTKSITSIVRSKSRQGKTT</sequence>
<dbReference type="Proteomes" id="UP001347796">
    <property type="component" value="Unassembled WGS sequence"/>
</dbReference>
<feature type="region of interest" description="Disordered" evidence="1">
    <location>
        <begin position="113"/>
        <end position="160"/>
    </location>
</feature>
<feature type="compositionally biased region" description="Basic and acidic residues" evidence="1">
    <location>
        <begin position="123"/>
        <end position="137"/>
    </location>
</feature>
<name>A0AAN8IZT5_PATCE</name>
<dbReference type="InterPro" id="IPR039471">
    <property type="entry name" value="CXorf65-like"/>
</dbReference>
<gene>
    <name evidence="2" type="ORF">SNE40_022654</name>
</gene>